<dbReference type="CDD" id="cd02440">
    <property type="entry name" value="AdoMet_MTases"/>
    <property type="match status" value="1"/>
</dbReference>
<sequence length="296" mass="30694">MGDKQATSSGAGEQAALWNGPTGQAWVAQQALLDRMLQPMEALLAGAVDAGTAQHLLDVGCGAGATTLALARLTGARGHCTGIDISGPLVDVARSRAQREGVPATFVHADAQAHAFAPGSFDAIVSRLGVMFFTDPVAAFANLRRAAKPGAALRCIAWRSAADNPFMTTAERAAAPLLPNLPPRQPGGPGQFAFGDRQLVRSILEDSGWTAIDITPVDVACALPAHALEDYFTSLGPVGLALRDADAVTRAQVVEVVGNAFRPYVQGETVPFTAACWMITARAPAGPEAEHATEHG</sequence>
<evidence type="ECO:0000313" key="5">
    <source>
        <dbReference type="EMBL" id="QBY51771.1"/>
    </source>
</evidence>
<keyword evidence="2 5" id="KW-0808">Transferase</keyword>
<dbReference type="EMBL" id="CP038635">
    <property type="protein sequence ID" value="QBY51771.1"/>
    <property type="molecule type" value="Genomic_DNA"/>
</dbReference>
<dbReference type="Gene3D" id="3.40.50.150">
    <property type="entry name" value="Vaccinia Virus protein VP39"/>
    <property type="match status" value="1"/>
</dbReference>
<evidence type="ECO:0000256" key="2">
    <source>
        <dbReference type="ARBA" id="ARBA00022679"/>
    </source>
</evidence>
<evidence type="ECO:0000256" key="1">
    <source>
        <dbReference type="ARBA" id="ARBA00022603"/>
    </source>
</evidence>
<dbReference type="AlphaFoldDB" id="A0A4P7LIG3"/>
<name>A0A4P7LIG3_9BURK</name>
<dbReference type="InterPro" id="IPR013216">
    <property type="entry name" value="Methyltransf_11"/>
</dbReference>
<dbReference type="PANTHER" id="PTHR43464">
    <property type="entry name" value="METHYLTRANSFERASE"/>
    <property type="match status" value="1"/>
</dbReference>
<gene>
    <name evidence="5" type="ORF">E0W60_11005</name>
</gene>
<dbReference type="Proteomes" id="UP000295294">
    <property type="component" value="Chromosome 2"/>
</dbReference>
<protein>
    <submittedName>
        <fullName evidence="5">Class I SAM-dependent methyltransferase</fullName>
    </submittedName>
</protein>
<dbReference type="GO" id="GO:0032259">
    <property type="term" value="P:methylation"/>
    <property type="evidence" value="ECO:0007669"/>
    <property type="project" value="UniProtKB-KW"/>
</dbReference>
<dbReference type="KEGG" id="cox:E0W60_11005"/>
<evidence type="ECO:0000259" key="4">
    <source>
        <dbReference type="Pfam" id="PF08241"/>
    </source>
</evidence>
<keyword evidence="1 5" id="KW-0489">Methyltransferase</keyword>
<dbReference type="SUPFAM" id="SSF53335">
    <property type="entry name" value="S-adenosyl-L-methionine-dependent methyltransferases"/>
    <property type="match status" value="1"/>
</dbReference>
<feature type="domain" description="Methyltransferase type 11" evidence="4">
    <location>
        <begin position="57"/>
        <end position="153"/>
    </location>
</feature>
<dbReference type="RefSeq" id="WP_135704079.1">
    <property type="nucleotide sequence ID" value="NZ_CP038635.1"/>
</dbReference>
<dbReference type="Pfam" id="PF08241">
    <property type="entry name" value="Methyltransf_11"/>
    <property type="match status" value="1"/>
</dbReference>
<proteinExistence type="predicted"/>
<organism evidence="5 6">
    <name type="scientific">Cupriavidus oxalaticus</name>
    <dbReference type="NCBI Taxonomy" id="96344"/>
    <lineage>
        <taxon>Bacteria</taxon>
        <taxon>Pseudomonadati</taxon>
        <taxon>Pseudomonadota</taxon>
        <taxon>Betaproteobacteria</taxon>
        <taxon>Burkholderiales</taxon>
        <taxon>Burkholderiaceae</taxon>
        <taxon>Cupriavidus</taxon>
    </lineage>
</organism>
<dbReference type="InterPro" id="IPR029063">
    <property type="entry name" value="SAM-dependent_MTases_sf"/>
</dbReference>
<accession>A0A4P7LIG3</accession>
<reference evidence="5 6" key="1">
    <citation type="submission" date="2019-03" db="EMBL/GenBank/DDBJ databases">
        <title>Efficiently degradation of phenoxyalkanoic acid herbicides by Cupriavidus oxalaticus strain X32.</title>
        <authorList>
            <person name="Sheng X."/>
        </authorList>
    </citation>
    <scope>NUCLEOTIDE SEQUENCE [LARGE SCALE GENOMIC DNA]</scope>
    <source>
        <strain evidence="5 6">X32</strain>
    </source>
</reference>
<dbReference type="PANTHER" id="PTHR43464:SF19">
    <property type="entry name" value="UBIQUINONE BIOSYNTHESIS O-METHYLTRANSFERASE, MITOCHONDRIAL"/>
    <property type="match status" value="1"/>
</dbReference>
<keyword evidence="3" id="KW-0949">S-adenosyl-L-methionine</keyword>
<evidence type="ECO:0000313" key="6">
    <source>
        <dbReference type="Proteomes" id="UP000295294"/>
    </source>
</evidence>
<dbReference type="GO" id="GO:0008757">
    <property type="term" value="F:S-adenosylmethionine-dependent methyltransferase activity"/>
    <property type="evidence" value="ECO:0007669"/>
    <property type="project" value="InterPro"/>
</dbReference>
<dbReference type="OrthoDB" id="9777638at2"/>
<evidence type="ECO:0000256" key="3">
    <source>
        <dbReference type="ARBA" id="ARBA00022691"/>
    </source>
</evidence>